<dbReference type="STRING" id="1666911.HLUCCA11_16750"/>
<feature type="compositionally biased region" description="Polar residues" evidence="2">
    <location>
        <begin position="221"/>
        <end position="233"/>
    </location>
</feature>
<dbReference type="PROSITE" id="PS50110">
    <property type="entry name" value="RESPONSE_REGULATORY"/>
    <property type="match status" value="1"/>
</dbReference>
<keyword evidence="1" id="KW-0597">Phosphoprotein</keyword>
<comment type="caution">
    <text evidence="4">The sequence shown here is derived from an EMBL/GenBank/DDBJ whole genome shotgun (WGS) entry which is preliminary data.</text>
</comment>
<feature type="region of interest" description="Disordered" evidence="2">
    <location>
        <begin position="705"/>
        <end position="745"/>
    </location>
</feature>
<evidence type="ECO:0000313" key="5">
    <source>
        <dbReference type="Proteomes" id="UP000050465"/>
    </source>
</evidence>
<dbReference type="PANTHER" id="PTHR45566:SF1">
    <property type="entry name" value="HTH-TYPE TRANSCRIPTIONAL REGULATOR YHJB-RELATED"/>
    <property type="match status" value="1"/>
</dbReference>
<name>A0A0P7YTQ1_9CYAN</name>
<dbReference type="GO" id="GO:0000160">
    <property type="term" value="P:phosphorelay signal transduction system"/>
    <property type="evidence" value="ECO:0007669"/>
    <property type="project" value="InterPro"/>
</dbReference>
<evidence type="ECO:0000256" key="1">
    <source>
        <dbReference type="PROSITE-ProRule" id="PRU00169"/>
    </source>
</evidence>
<evidence type="ECO:0000259" key="3">
    <source>
        <dbReference type="PROSITE" id="PS50110"/>
    </source>
</evidence>
<dbReference type="AlphaFoldDB" id="A0A0P7YTQ1"/>
<feature type="domain" description="Response regulatory" evidence="3">
    <location>
        <begin position="26"/>
        <end position="172"/>
    </location>
</feature>
<reference evidence="4 5" key="1">
    <citation type="submission" date="2015-09" db="EMBL/GenBank/DDBJ databases">
        <title>Identification and resolution of microdiversity through metagenomic sequencing of parallel consortia.</title>
        <authorList>
            <person name="Nelson W.C."/>
            <person name="Romine M.F."/>
            <person name="Lindemann S.R."/>
        </authorList>
    </citation>
    <scope>NUCLEOTIDE SEQUENCE [LARGE SCALE GENOMIC DNA]</scope>
    <source>
        <strain evidence="4">Ana</strain>
    </source>
</reference>
<protein>
    <recommendedName>
        <fullName evidence="3">Response regulatory domain-containing protein</fullName>
    </recommendedName>
</protein>
<dbReference type="Proteomes" id="UP000050465">
    <property type="component" value="Unassembled WGS sequence"/>
</dbReference>
<feature type="compositionally biased region" description="Low complexity" evidence="2">
    <location>
        <begin position="239"/>
        <end position="252"/>
    </location>
</feature>
<evidence type="ECO:0000313" key="4">
    <source>
        <dbReference type="EMBL" id="KPQ33932.1"/>
    </source>
</evidence>
<sequence length="745" mass="82447">MGDSSPSSGIFTNMSDVTPPSLPPLQLMLVDHDPVFRLGLKVWLEQQGDFTVAIEAETAAEALDKVRKRFQTYQPSLTDAATRKKKQPIQPVPPPLDLIILDLGLGAAEPDVTPGLQLCQQLKTSFPKLPVLVLSKQAEPALQAAAARVGADGYGTRSMPVRRLAQLIRQVAVGQPAAVLSETAAETETDTAVRSPTPPPQQTTGSEDGSIGRPTDRPEATKSQQALSNSNVEPPTNRPSPNNNRSALSPANIPGPLTAMRLSMRLSGLQQIDQALADLDRQRTTSWLGRMIAEGKKRELTAARWLVSSVWRTPQFADSPRRGRAANRSDSASPSLEWFLATQQAGYGQNYADMTAARYLDRDSLIPNAAAAIAASQNALNRANTEARLQRRPTDVQTVVFEGVFAKLQYPLKNISTSPLEIDILRPDKKLELLYLVLRQLEDLISDLRASQVQPGQLPMRALQVVQDLWDEANTEFFGKYYTVRIGNVEEEVVTLLKREKPVIQDQVLDRIPMVPALFGHWLFQDPMVIENVPYSATTPQAIAYSESLLENLIIQVANAVMQPLLNRLADVESIKKGLYAGRLMSSREIERFRNDLSWRYRLDRLVNEPKAIFESRYNLYVLTPVGIKQTSVYAPRRSELDRLGGIPLVVTLAMETRDAIAPRLRTAFSLVGTSVVYVLTEVVGRGIGLVGRGILKGVGSAWQDTKSKRPSKQRPVYPQPPKNSAYNPNTSVENPYNQDFNEWE</sequence>
<organism evidence="4 5">
    <name type="scientific">Phormidesmis priestleyi Ana</name>
    <dbReference type="NCBI Taxonomy" id="1666911"/>
    <lineage>
        <taxon>Bacteria</taxon>
        <taxon>Bacillati</taxon>
        <taxon>Cyanobacteriota</taxon>
        <taxon>Cyanophyceae</taxon>
        <taxon>Leptolyngbyales</taxon>
        <taxon>Leptolyngbyaceae</taxon>
        <taxon>Phormidesmis</taxon>
    </lineage>
</organism>
<dbReference type="Pfam" id="PF12452">
    <property type="entry name" value="DUF3685"/>
    <property type="match status" value="1"/>
</dbReference>
<dbReference type="PATRIC" id="fig|1666911.3.peg.1072"/>
<dbReference type="SUPFAM" id="SSF52172">
    <property type="entry name" value="CheY-like"/>
    <property type="match status" value="1"/>
</dbReference>
<dbReference type="SMART" id="SM00448">
    <property type="entry name" value="REC"/>
    <property type="match status" value="1"/>
</dbReference>
<gene>
    <name evidence="4" type="ORF">HLUCCA11_16750</name>
</gene>
<feature type="region of interest" description="Disordered" evidence="2">
    <location>
        <begin position="181"/>
        <end position="256"/>
    </location>
</feature>
<feature type="compositionally biased region" description="Low complexity" evidence="2">
    <location>
        <begin position="182"/>
        <end position="192"/>
    </location>
</feature>
<proteinExistence type="predicted"/>
<feature type="modified residue" description="4-aspartylphosphate" evidence="1">
    <location>
        <position position="102"/>
    </location>
</feature>
<dbReference type="InterPro" id="IPR011006">
    <property type="entry name" value="CheY-like_superfamily"/>
</dbReference>
<dbReference type="InterPro" id="IPR022552">
    <property type="entry name" value="UPF_Ycf55"/>
</dbReference>
<accession>A0A0P7YTQ1</accession>
<evidence type="ECO:0000256" key="2">
    <source>
        <dbReference type="SAM" id="MobiDB-lite"/>
    </source>
</evidence>
<dbReference type="InterPro" id="IPR051015">
    <property type="entry name" value="EvgA-like"/>
</dbReference>
<dbReference type="EMBL" id="LJZR01000025">
    <property type="protein sequence ID" value="KPQ33932.1"/>
    <property type="molecule type" value="Genomic_DNA"/>
</dbReference>
<feature type="compositionally biased region" description="Polar residues" evidence="2">
    <location>
        <begin position="723"/>
        <end position="745"/>
    </location>
</feature>
<dbReference type="InterPro" id="IPR001789">
    <property type="entry name" value="Sig_transdc_resp-reg_receiver"/>
</dbReference>
<dbReference type="Gene3D" id="3.40.50.2300">
    <property type="match status" value="1"/>
</dbReference>
<dbReference type="PANTHER" id="PTHR45566">
    <property type="entry name" value="HTH-TYPE TRANSCRIPTIONAL REGULATOR YHJB-RELATED"/>
    <property type="match status" value="1"/>
</dbReference>